<gene>
    <name evidence="2" type="ORF">DLAC_11201</name>
</gene>
<dbReference type="SUPFAM" id="SSF81296">
    <property type="entry name" value="E set domains"/>
    <property type="match status" value="2"/>
</dbReference>
<dbReference type="GO" id="GO:0015031">
    <property type="term" value="P:protein transport"/>
    <property type="evidence" value="ECO:0007669"/>
    <property type="project" value="TreeGrafter"/>
</dbReference>
<organism evidence="2 3">
    <name type="scientific">Tieghemostelium lacteum</name>
    <name type="common">Slime mold</name>
    <name type="synonym">Dictyostelium lacteum</name>
    <dbReference type="NCBI Taxonomy" id="361077"/>
    <lineage>
        <taxon>Eukaryota</taxon>
        <taxon>Amoebozoa</taxon>
        <taxon>Evosea</taxon>
        <taxon>Eumycetozoa</taxon>
        <taxon>Dictyostelia</taxon>
        <taxon>Dictyosteliales</taxon>
        <taxon>Raperosteliaceae</taxon>
        <taxon>Tieghemostelium</taxon>
    </lineage>
</organism>
<evidence type="ECO:0000313" key="3">
    <source>
        <dbReference type="Proteomes" id="UP000076078"/>
    </source>
</evidence>
<dbReference type="InParanoid" id="A0A151Z3J2"/>
<dbReference type="InterPro" id="IPR011022">
    <property type="entry name" value="Arrestin_C-like"/>
</dbReference>
<dbReference type="AlphaFoldDB" id="A0A151Z3J2"/>
<dbReference type="Pfam" id="PF00339">
    <property type="entry name" value="Arrestin_N"/>
    <property type="match status" value="1"/>
</dbReference>
<dbReference type="SMART" id="SM01017">
    <property type="entry name" value="Arrestin_C"/>
    <property type="match status" value="1"/>
</dbReference>
<protein>
    <submittedName>
        <fullName evidence="2">Arrestin domain-containing protein</fullName>
    </submittedName>
</protein>
<dbReference type="Proteomes" id="UP000076078">
    <property type="component" value="Unassembled WGS sequence"/>
</dbReference>
<name>A0A151Z3J2_TIELA</name>
<dbReference type="InterPro" id="IPR050357">
    <property type="entry name" value="Arrestin_domain-protein"/>
</dbReference>
<dbReference type="EMBL" id="LODT01000051">
    <property type="protein sequence ID" value="KYQ88487.1"/>
    <property type="molecule type" value="Genomic_DNA"/>
</dbReference>
<dbReference type="OMA" id="GVMCRID"/>
<evidence type="ECO:0000259" key="1">
    <source>
        <dbReference type="SMART" id="SM01017"/>
    </source>
</evidence>
<comment type="caution">
    <text evidence="2">The sequence shown here is derived from an EMBL/GenBank/DDBJ whole genome shotgun (WGS) entry which is preliminary data.</text>
</comment>
<feature type="domain" description="Arrestin C-terminal-like" evidence="1">
    <location>
        <begin position="245"/>
        <end position="375"/>
    </location>
</feature>
<reference evidence="2 3" key="1">
    <citation type="submission" date="2015-12" db="EMBL/GenBank/DDBJ databases">
        <title>Dictyostelia acquired genes for synthesis and detection of signals that induce cell-type specialization by lateral gene transfer from prokaryotes.</title>
        <authorList>
            <person name="Gloeckner G."/>
            <person name="Schaap P."/>
        </authorList>
    </citation>
    <scope>NUCLEOTIDE SEQUENCE [LARGE SCALE GENOMIC DNA]</scope>
    <source>
        <strain evidence="2 3">TK</strain>
    </source>
</reference>
<dbReference type="Gene3D" id="2.60.40.640">
    <property type="match status" value="2"/>
</dbReference>
<sequence>MDHYVPDYDQFAHDGQPVYISIEGPLPIPIPANCKKVDSPDQELKNELARHSQLLRKLSSFEGIGCGDEGDIKVKLDNGYWIAGQSVFGRVEINLKEDVKSMGINIKWKAFEHVFFSQFIKYSVHSEGETPNEESKKLQKKRTLYKSIEQIYQSDDSGVIPKGFHIFPFHFQIPSHLPSSFVDFNQDKVTHDKLLSSILYHMSVQVENTSLITRKGFVVTHPSTIAAKVNEMPLKKEKKKTFLTSNGALTMKVHIKKNVFLPGEAIPIQLSLINATSKNIKHIKVTLKRVLNITSEPDLRKQYHCKIVQEFTGTPSHSSSNDILNFTGTDMVKYSTPTTKGNLIQCQYQLSIKCFIKRALNVTIKFDDLIIAYLPSLTTNIILDNDYNSM</sequence>
<dbReference type="InterPro" id="IPR014752">
    <property type="entry name" value="Arrestin-like_C"/>
</dbReference>
<accession>A0A151Z3J2</accession>
<dbReference type="Pfam" id="PF02752">
    <property type="entry name" value="Arrestin_C"/>
    <property type="match status" value="1"/>
</dbReference>
<dbReference type="InterPro" id="IPR014756">
    <property type="entry name" value="Ig_E-set"/>
</dbReference>
<dbReference type="GO" id="GO:0005737">
    <property type="term" value="C:cytoplasm"/>
    <property type="evidence" value="ECO:0007669"/>
    <property type="project" value="TreeGrafter"/>
</dbReference>
<keyword evidence="3" id="KW-1185">Reference proteome</keyword>
<proteinExistence type="predicted"/>
<dbReference type="PANTHER" id="PTHR11188">
    <property type="entry name" value="ARRESTIN DOMAIN CONTAINING PROTEIN"/>
    <property type="match status" value="1"/>
</dbReference>
<dbReference type="OrthoDB" id="14707at2759"/>
<dbReference type="PANTHER" id="PTHR11188:SF129">
    <property type="entry name" value="ARRESTIN DOMAIN-CONTAINING PROTEIN F"/>
    <property type="match status" value="1"/>
</dbReference>
<dbReference type="STRING" id="361077.A0A151Z3J2"/>
<dbReference type="FunCoup" id="A0A151Z3J2">
    <property type="interactions" value="289"/>
</dbReference>
<evidence type="ECO:0000313" key="2">
    <source>
        <dbReference type="EMBL" id="KYQ88487.1"/>
    </source>
</evidence>
<dbReference type="InterPro" id="IPR011021">
    <property type="entry name" value="Arrestin-like_N"/>
</dbReference>